<comment type="caution">
    <text evidence="5">The sequence shown here is derived from an EMBL/GenBank/DDBJ whole genome shotgun (WGS) entry which is preliminary data.</text>
</comment>
<feature type="signal peptide" evidence="4">
    <location>
        <begin position="1"/>
        <end position="33"/>
    </location>
</feature>
<dbReference type="GO" id="GO:0005737">
    <property type="term" value="C:cytoplasm"/>
    <property type="evidence" value="ECO:0007669"/>
    <property type="project" value="TreeGrafter"/>
</dbReference>
<accession>A0A939P6A3</accession>
<name>A0A939P6A3_9ACTN</name>
<sequence>MIGIPRIRIRRRAIAPVVAAFTLLGPATGGAWADARRGPGPVLVSGPSPYAACATNKGQLNADFEPWITARPGAPSHLAIAWEQDRSTTGAARGGVTVATSADHGRTWRTSGFPSLTPCTGGTFSSTANPAVSYAKNGRLYAITAGFSWGVSSAVLVSTSDNDGASWSQPATLLSDPSPAYFSDRPSITPDSRDPRVAYAVWNRNRAADNQNELMFSRTADGGKTWTPARAVYTPAEKGAGTVGNQIAVLPNGTLVNIFYEGDFPVSSPSNPDLAEHIQIIKSADHGTTWSRPITIANAKLNTPVIPDTFKPATGSGLIPDIGVNERTGALYAVWGDASLSTSESAVGFAASYNGGSSWSKPIRIDHTPESVRGGNGQAFLPQVEVTDDGAVGVFYYDFRNNTPAAGTPTNAWFLKCRGPRCVRDRAAWRESGLASSFDMERAAVWSGTPYLGTSVGLAHAGDRFEAAFVMTNADPANQQDVYLSSIPSR</sequence>
<dbReference type="SUPFAM" id="SSF50939">
    <property type="entry name" value="Sialidases"/>
    <property type="match status" value="1"/>
</dbReference>
<protein>
    <recommendedName>
        <fullName evidence="3">exo-alpha-sialidase</fullName>
        <ecNumber evidence="3">3.2.1.18</ecNumber>
    </recommendedName>
</protein>
<dbReference type="Gene3D" id="2.120.10.10">
    <property type="match status" value="2"/>
</dbReference>
<dbReference type="InterPro" id="IPR036278">
    <property type="entry name" value="Sialidase_sf"/>
</dbReference>
<comment type="catalytic activity">
    <reaction evidence="1">
        <text>Hydrolysis of alpha-(2-&gt;3)-, alpha-(2-&gt;6)-, alpha-(2-&gt;8)- glycosidic linkages of terminal sialic acid residues in oligosaccharides, glycoproteins, glycolipids, colominic acid and synthetic substrates.</text>
        <dbReference type="EC" id="3.2.1.18"/>
    </reaction>
</comment>
<evidence type="ECO:0000256" key="3">
    <source>
        <dbReference type="ARBA" id="ARBA00012733"/>
    </source>
</evidence>
<dbReference type="AlphaFoldDB" id="A0A939P6A3"/>
<gene>
    <name evidence="5" type="ORF">J4573_00665</name>
</gene>
<evidence type="ECO:0000256" key="4">
    <source>
        <dbReference type="SAM" id="SignalP"/>
    </source>
</evidence>
<organism evidence="5 6">
    <name type="scientific">Actinomadura barringtoniae</name>
    <dbReference type="NCBI Taxonomy" id="1427535"/>
    <lineage>
        <taxon>Bacteria</taxon>
        <taxon>Bacillati</taxon>
        <taxon>Actinomycetota</taxon>
        <taxon>Actinomycetes</taxon>
        <taxon>Streptosporangiales</taxon>
        <taxon>Thermomonosporaceae</taxon>
        <taxon>Actinomadura</taxon>
    </lineage>
</organism>
<keyword evidence="4" id="KW-0732">Signal</keyword>
<feature type="chain" id="PRO_5037600750" description="exo-alpha-sialidase" evidence="4">
    <location>
        <begin position="34"/>
        <end position="490"/>
    </location>
</feature>
<reference evidence="5" key="1">
    <citation type="submission" date="2021-03" db="EMBL/GenBank/DDBJ databases">
        <authorList>
            <person name="Kanchanasin P."/>
            <person name="Saeng-In P."/>
            <person name="Phongsopitanun W."/>
            <person name="Yuki M."/>
            <person name="Kudo T."/>
            <person name="Ohkuma M."/>
            <person name="Tanasupawat S."/>
        </authorList>
    </citation>
    <scope>NUCLEOTIDE SEQUENCE</scope>
    <source>
        <strain evidence="5">GKU 128</strain>
    </source>
</reference>
<dbReference type="GO" id="GO:0004308">
    <property type="term" value="F:exo-alpha-sialidase activity"/>
    <property type="evidence" value="ECO:0007669"/>
    <property type="project" value="UniProtKB-EC"/>
</dbReference>
<comment type="similarity">
    <text evidence="2">Belongs to the glycosyl hydrolase 33 family.</text>
</comment>
<evidence type="ECO:0000256" key="2">
    <source>
        <dbReference type="ARBA" id="ARBA00009348"/>
    </source>
</evidence>
<keyword evidence="6" id="KW-1185">Reference proteome</keyword>
<dbReference type="GO" id="GO:0009313">
    <property type="term" value="P:oligosaccharide catabolic process"/>
    <property type="evidence" value="ECO:0007669"/>
    <property type="project" value="TreeGrafter"/>
</dbReference>
<dbReference type="GO" id="GO:0006689">
    <property type="term" value="P:ganglioside catabolic process"/>
    <property type="evidence" value="ECO:0007669"/>
    <property type="project" value="TreeGrafter"/>
</dbReference>
<dbReference type="CDD" id="cd15482">
    <property type="entry name" value="Sialidase_non-viral"/>
    <property type="match status" value="1"/>
</dbReference>
<dbReference type="InterPro" id="IPR026856">
    <property type="entry name" value="Sialidase_fam"/>
</dbReference>
<evidence type="ECO:0000313" key="6">
    <source>
        <dbReference type="Proteomes" id="UP000669179"/>
    </source>
</evidence>
<dbReference type="EC" id="3.2.1.18" evidence="3"/>
<dbReference type="GO" id="GO:0016020">
    <property type="term" value="C:membrane"/>
    <property type="evidence" value="ECO:0007669"/>
    <property type="project" value="TreeGrafter"/>
</dbReference>
<evidence type="ECO:0000313" key="5">
    <source>
        <dbReference type="EMBL" id="MBO2445592.1"/>
    </source>
</evidence>
<dbReference type="PANTHER" id="PTHR10628">
    <property type="entry name" value="SIALIDASE"/>
    <property type="match status" value="1"/>
</dbReference>
<dbReference type="PANTHER" id="PTHR10628:SF30">
    <property type="entry name" value="EXO-ALPHA-SIALIDASE"/>
    <property type="match status" value="1"/>
</dbReference>
<dbReference type="RefSeq" id="WP_208253206.1">
    <property type="nucleotide sequence ID" value="NZ_JAGEOJ010000001.1"/>
</dbReference>
<dbReference type="EMBL" id="JAGEOJ010000001">
    <property type="protein sequence ID" value="MBO2445592.1"/>
    <property type="molecule type" value="Genomic_DNA"/>
</dbReference>
<dbReference type="Proteomes" id="UP000669179">
    <property type="component" value="Unassembled WGS sequence"/>
</dbReference>
<proteinExistence type="inferred from homology"/>
<evidence type="ECO:0000256" key="1">
    <source>
        <dbReference type="ARBA" id="ARBA00000427"/>
    </source>
</evidence>